<evidence type="ECO:0000256" key="3">
    <source>
        <dbReference type="ARBA" id="ARBA00022593"/>
    </source>
</evidence>
<keyword evidence="3" id="KW-0962">Peroxisome biogenesis</keyword>
<dbReference type="GO" id="GO:0005778">
    <property type="term" value="C:peroxisomal membrane"/>
    <property type="evidence" value="ECO:0007669"/>
    <property type="project" value="InterPro"/>
</dbReference>
<keyword evidence="6" id="KW-1133">Transmembrane helix</keyword>
<evidence type="ECO:0000256" key="5">
    <source>
        <dbReference type="ARBA" id="ARBA00029630"/>
    </source>
</evidence>
<dbReference type="AlphaFoldDB" id="A0AAN7Z8U6"/>
<dbReference type="PANTHER" id="PTHR28080:SF1">
    <property type="entry name" value="PEROXISOMAL BIOGENESIS FACTOR 3"/>
    <property type="match status" value="1"/>
</dbReference>
<name>A0AAN7Z8U6_9COLE</name>
<dbReference type="GO" id="GO:0030674">
    <property type="term" value="F:protein-macromolecule adaptor activity"/>
    <property type="evidence" value="ECO:0007669"/>
    <property type="project" value="TreeGrafter"/>
</dbReference>
<evidence type="ECO:0000313" key="8">
    <source>
        <dbReference type="Proteomes" id="UP001329430"/>
    </source>
</evidence>
<evidence type="ECO:0000313" key="7">
    <source>
        <dbReference type="EMBL" id="KAK5639815.1"/>
    </source>
</evidence>
<comment type="subunit">
    <text evidence="1">Interacts with PEX19.</text>
</comment>
<keyword evidence="6" id="KW-0472">Membrane</keyword>
<evidence type="ECO:0000256" key="6">
    <source>
        <dbReference type="SAM" id="Phobius"/>
    </source>
</evidence>
<keyword evidence="6" id="KW-0812">Transmembrane</keyword>
<organism evidence="7 8">
    <name type="scientific">Pyrocoelia pectoralis</name>
    <dbReference type="NCBI Taxonomy" id="417401"/>
    <lineage>
        <taxon>Eukaryota</taxon>
        <taxon>Metazoa</taxon>
        <taxon>Ecdysozoa</taxon>
        <taxon>Arthropoda</taxon>
        <taxon>Hexapoda</taxon>
        <taxon>Insecta</taxon>
        <taxon>Pterygota</taxon>
        <taxon>Neoptera</taxon>
        <taxon>Endopterygota</taxon>
        <taxon>Coleoptera</taxon>
        <taxon>Polyphaga</taxon>
        <taxon>Elateriformia</taxon>
        <taxon>Elateroidea</taxon>
        <taxon>Lampyridae</taxon>
        <taxon>Lampyrinae</taxon>
        <taxon>Pyrocoelia</taxon>
    </lineage>
</organism>
<dbReference type="InterPro" id="IPR006966">
    <property type="entry name" value="Peroxin-3"/>
</dbReference>
<accession>A0AAN7Z8U6</accession>
<dbReference type="Proteomes" id="UP001329430">
    <property type="component" value="Chromosome 8"/>
</dbReference>
<feature type="transmembrane region" description="Helical" evidence="6">
    <location>
        <begin position="18"/>
        <end position="35"/>
    </location>
</feature>
<sequence length="343" mass="39344">MGIFSTLGSFLNRHRNKFFVGGVVVSGSILLTRYAQQKLKDWQQNEAKEFFERTRKQQHYESTEHTCNQTILSLVNPLNESLMKATTGIDEILAELRDNPVNKLDLWEKLKVLVFTKVTCLIYVCALLTVMLRVQMNVIGGYLFKDPSSISSELQEKYLSICKELLNSGMDKLNACLREKTENVLEIIPLKRQLKIDELEKIFWTIQASVKESVDDPINQLRRYVFTKTDEDDSLYKCIFQDTLDLLESEDAKILMASCINRSFVTVCDQVAEFYRPSSTTKNEFVHTSDIKIAMAKLIPIINGLFTKNSLTSILIQQLIENDKLKVFGANVYEAFSFSNNNL</sequence>
<gene>
    <name evidence="7" type="ORF">RI129_010626</name>
</gene>
<protein>
    <recommendedName>
        <fullName evidence="2">Peroxisomal biogenesis factor 3</fullName>
    </recommendedName>
    <alternativeName>
        <fullName evidence="5">Peroxisomal assembly protein PEX3</fullName>
    </alternativeName>
</protein>
<evidence type="ECO:0000256" key="1">
    <source>
        <dbReference type="ARBA" id="ARBA00011494"/>
    </source>
</evidence>
<dbReference type="Pfam" id="PF04882">
    <property type="entry name" value="Peroxin-3"/>
    <property type="match status" value="3"/>
</dbReference>
<keyword evidence="8" id="KW-1185">Reference proteome</keyword>
<dbReference type="EMBL" id="JAVRBK010000008">
    <property type="protein sequence ID" value="KAK5639815.1"/>
    <property type="molecule type" value="Genomic_DNA"/>
</dbReference>
<dbReference type="PANTHER" id="PTHR28080">
    <property type="entry name" value="PEROXISOMAL BIOGENESIS FACTOR 3"/>
    <property type="match status" value="1"/>
</dbReference>
<evidence type="ECO:0000256" key="2">
    <source>
        <dbReference type="ARBA" id="ARBA00014294"/>
    </source>
</evidence>
<comment type="caution">
    <text evidence="7">The sequence shown here is derived from an EMBL/GenBank/DDBJ whole genome shotgun (WGS) entry which is preliminary data.</text>
</comment>
<evidence type="ECO:0000256" key="4">
    <source>
        <dbReference type="ARBA" id="ARBA00025338"/>
    </source>
</evidence>
<feature type="transmembrane region" description="Helical" evidence="6">
    <location>
        <begin position="112"/>
        <end position="132"/>
    </location>
</feature>
<comment type="function">
    <text evidence="4">Involved in peroxisome biosynthesis and integrity. Assembles membrane vesicles before the matrix proteins are translocated. As a docking factor for PEX19, is necessary for the import of peroxisomal membrane proteins in the peroxisomes.</text>
</comment>
<reference evidence="7 8" key="1">
    <citation type="journal article" date="2024" name="Insects">
        <title>An Improved Chromosome-Level Genome Assembly of the Firefly Pyrocoelia pectoralis.</title>
        <authorList>
            <person name="Fu X."/>
            <person name="Meyer-Rochow V.B."/>
            <person name="Ballantyne L."/>
            <person name="Zhu X."/>
        </authorList>
    </citation>
    <scope>NUCLEOTIDE SEQUENCE [LARGE SCALE GENOMIC DNA]</scope>
    <source>
        <strain evidence="7">XCY_ONT2</strain>
    </source>
</reference>
<proteinExistence type="predicted"/>
<dbReference type="GO" id="GO:0045046">
    <property type="term" value="P:protein import into peroxisome membrane"/>
    <property type="evidence" value="ECO:0007669"/>
    <property type="project" value="TreeGrafter"/>
</dbReference>